<accession>A0A4R5LG60</accession>
<comment type="caution">
    <text evidence="5">The sequence shown here is derived from an EMBL/GenBank/DDBJ whole genome shotgun (WGS) entry which is preliminary data.</text>
</comment>
<name>A0A4R5LG60_9BURK</name>
<dbReference type="OrthoDB" id="116240at2"/>
<dbReference type="SUPFAM" id="SSF48498">
    <property type="entry name" value="Tetracyclin repressor-like, C-terminal domain"/>
    <property type="match status" value="1"/>
</dbReference>
<evidence type="ECO:0000256" key="1">
    <source>
        <dbReference type="ARBA" id="ARBA00023125"/>
    </source>
</evidence>
<evidence type="ECO:0000256" key="2">
    <source>
        <dbReference type="PROSITE-ProRule" id="PRU00335"/>
    </source>
</evidence>
<feature type="region of interest" description="Disordered" evidence="3">
    <location>
        <begin position="250"/>
        <end position="271"/>
    </location>
</feature>
<evidence type="ECO:0000313" key="5">
    <source>
        <dbReference type="EMBL" id="TDG08114.1"/>
    </source>
</evidence>
<reference evidence="5 6" key="1">
    <citation type="submission" date="2019-03" db="EMBL/GenBank/DDBJ databases">
        <title>Paraburkholderia sp. isolated from native Mimosa gymnas in Guartela State Park, Brazil.</title>
        <authorList>
            <person name="Paulitsch F."/>
            <person name="Hungria M."/>
            <person name="Delamuta J.R.M."/>
            <person name="Ribeiro R.A."/>
            <person name="Dall'Agnol R."/>
            <person name="Silva J.S.B."/>
        </authorList>
    </citation>
    <scope>NUCLEOTIDE SEQUENCE [LARGE SCALE GENOMIC DNA]</scope>
    <source>
        <strain evidence="5 6">CNPSo 3008</strain>
    </source>
</reference>
<dbReference type="PANTHER" id="PTHR30055">
    <property type="entry name" value="HTH-TYPE TRANSCRIPTIONAL REGULATOR RUTR"/>
    <property type="match status" value="1"/>
</dbReference>
<dbReference type="PRINTS" id="PR00455">
    <property type="entry name" value="HTHTETR"/>
</dbReference>
<feature type="DNA-binding region" description="H-T-H motif" evidence="2">
    <location>
        <begin position="91"/>
        <end position="110"/>
    </location>
</feature>
<organism evidence="5 6">
    <name type="scientific">Paraburkholderia guartelaensis</name>
    <dbReference type="NCBI Taxonomy" id="2546446"/>
    <lineage>
        <taxon>Bacteria</taxon>
        <taxon>Pseudomonadati</taxon>
        <taxon>Pseudomonadota</taxon>
        <taxon>Betaproteobacteria</taxon>
        <taxon>Burkholderiales</taxon>
        <taxon>Burkholderiaceae</taxon>
        <taxon>Paraburkholderia</taxon>
    </lineage>
</organism>
<keyword evidence="1 2" id="KW-0238">DNA-binding</keyword>
<evidence type="ECO:0000313" key="6">
    <source>
        <dbReference type="Proteomes" id="UP000295606"/>
    </source>
</evidence>
<dbReference type="PANTHER" id="PTHR30055:SF200">
    <property type="entry name" value="HTH-TYPE TRANSCRIPTIONAL REPRESSOR BDCR"/>
    <property type="match status" value="1"/>
</dbReference>
<evidence type="ECO:0000259" key="4">
    <source>
        <dbReference type="PROSITE" id="PS50977"/>
    </source>
</evidence>
<dbReference type="GO" id="GO:0000976">
    <property type="term" value="F:transcription cis-regulatory region binding"/>
    <property type="evidence" value="ECO:0007669"/>
    <property type="project" value="TreeGrafter"/>
</dbReference>
<dbReference type="Pfam" id="PF00440">
    <property type="entry name" value="TetR_N"/>
    <property type="match status" value="1"/>
</dbReference>
<feature type="domain" description="HTH tetR-type" evidence="4">
    <location>
        <begin position="68"/>
        <end position="128"/>
    </location>
</feature>
<gene>
    <name evidence="5" type="ORF">E1N52_12075</name>
</gene>
<dbReference type="Gene3D" id="1.10.357.10">
    <property type="entry name" value="Tetracycline Repressor, domain 2"/>
    <property type="match status" value="1"/>
</dbReference>
<dbReference type="EMBL" id="SMOD01000008">
    <property type="protein sequence ID" value="TDG08114.1"/>
    <property type="molecule type" value="Genomic_DNA"/>
</dbReference>
<dbReference type="InterPro" id="IPR036271">
    <property type="entry name" value="Tet_transcr_reg_TetR-rel_C_sf"/>
</dbReference>
<dbReference type="InterPro" id="IPR050109">
    <property type="entry name" value="HTH-type_TetR-like_transc_reg"/>
</dbReference>
<dbReference type="GO" id="GO:0003700">
    <property type="term" value="F:DNA-binding transcription factor activity"/>
    <property type="evidence" value="ECO:0007669"/>
    <property type="project" value="TreeGrafter"/>
</dbReference>
<dbReference type="Proteomes" id="UP000295606">
    <property type="component" value="Unassembled WGS sequence"/>
</dbReference>
<dbReference type="SUPFAM" id="SSF46689">
    <property type="entry name" value="Homeodomain-like"/>
    <property type="match status" value="1"/>
</dbReference>
<evidence type="ECO:0000256" key="3">
    <source>
        <dbReference type="SAM" id="MobiDB-lite"/>
    </source>
</evidence>
<dbReference type="PROSITE" id="PS50977">
    <property type="entry name" value="HTH_TETR_2"/>
    <property type="match status" value="1"/>
</dbReference>
<protein>
    <submittedName>
        <fullName evidence="5">TetR/AcrR family transcriptional regulator</fullName>
    </submittedName>
</protein>
<sequence length="271" mass="30168">MMTSADMPRLLSGCERIVLNIQDDTDRYRLESEYDTDRYPGQQDCRNSPWLHAVEQTKSPDNMTTSALAPRERIIEAAQSLFYREGIRGIGVEAIASAANTNKMAIYRHFETKDDLVIYWLSSVAQEYETMWAQWENLYPGDPASQLKALVQSVVQRLRTEGNRGCALANSLAELPDERHPARVVIDQHKNAQLRRIQALCGAAGLEDPQHSAMILHLCFEGAQVAAQSLGADHVATHLVSLIDAMLGSRDGVHPRPDAGSGRFRKARGTK</sequence>
<dbReference type="InterPro" id="IPR009057">
    <property type="entry name" value="Homeodomain-like_sf"/>
</dbReference>
<dbReference type="InterPro" id="IPR001647">
    <property type="entry name" value="HTH_TetR"/>
</dbReference>
<proteinExistence type="predicted"/>
<dbReference type="AlphaFoldDB" id="A0A4R5LG60"/>